<dbReference type="AlphaFoldDB" id="A0A1M6Q9H8"/>
<evidence type="ECO:0000313" key="2">
    <source>
        <dbReference type="EMBL" id="SHK16743.1"/>
    </source>
</evidence>
<evidence type="ECO:0000256" key="1">
    <source>
        <dbReference type="SAM" id="Phobius"/>
    </source>
</evidence>
<keyword evidence="1" id="KW-0812">Transmembrane</keyword>
<organism evidence="2 3">
    <name type="scientific">Clostridium cavendishii DSM 21758</name>
    <dbReference type="NCBI Taxonomy" id="1121302"/>
    <lineage>
        <taxon>Bacteria</taxon>
        <taxon>Bacillati</taxon>
        <taxon>Bacillota</taxon>
        <taxon>Clostridia</taxon>
        <taxon>Eubacteriales</taxon>
        <taxon>Clostridiaceae</taxon>
        <taxon>Clostridium</taxon>
    </lineage>
</organism>
<sequence length="414" mass="47646">MKKININYEILFYILFVITPIIDSINGFLKFYNINTYVSVGQICRMAILGVLFLIFIANIKEVIKESYLPVIIITYFIIMPVFYYMYNQNIGSVMAELVYTTKFIMIILIVEVYKILSKKNIFRHKILENIFWGIGVITVITFIIPFILGVGSNVYSNGAGFKAFYNANNDLSITLVVLFIYFLDIVLKIKKFSTRNIINVILLIAITICNFLIASKTNLVIPIIVTVVYLARIVKNQDINKTKKKYIIISILSILVVIVAFLCMSDVVQKTFDRIIHFWNDLGFASFIFSERNMYLSKTWSQLVTAENFIVKFVFGVGFVFRANYWGRGQLIEMDFFDFVFSYGIVSLVLVYVYFIKIYIKSNNRLGNAKFKYTVQYICVLLFSTFAGHVMFSGLAGTIMGLVACGMINKIRK</sequence>
<feature type="transmembrane region" description="Helical" evidence="1">
    <location>
        <begin position="12"/>
        <end position="32"/>
    </location>
</feature>
<dbReference type="RefSeq" id="WP_072990420.1">
    <property type="nucleotide sequence ID" value="NZ_FQZB01000014.1"/>
</dbReference>
<feature type="transmembrane region" description="Helical" evidence="1">
    <location>
        <begin position="337"/>
        <end position="356"/>
    </location>
</feature>
<feature type="transmembrane region" description="Helical" evidence="1">
    <location>
        <begin position="197"/>
        <end position="214"/>
    </location>
</feature>
<evidence type="ECO:0000313" key="3">
    <source>
        <dbReference type="Proteomes" id="UP000184310"/>
    </source>
</evidence>
<feature type="transmembrane region" description="Helical" evidence="1">
    <location>
        <begin position="172"/>
        <end position="190"/>
    </location>
</feature>
<feature type="transmembrane region" description="Helical" evidence="1">
    <location>
        <begin position="130"/>
        <end position="152"/>
    </location>
</feature>
<protein>
    <submittedName>
        <fullName evidence="2">O-antigen ligase like membrane protein</fullName>
    </submittedName>
</protein>
<dbReference type="Pfam" id="PF13425">
    <property type="entry name" value="O-antigen_lig"/>
    <property type="match status" value="1"/>
</dbReference>
<gene>
    <name evidence="2" type="ORF">SAMN02745163_03327</name>
</gene>
<reference evidence="2 3" key="1">
    <citation type="submission" date="2016-11" db="EMBL/GenBank/DDBJ databases">
        <authorList>
            <person name="Jaros S."/>
            <person name="Januszkiewicz K."/>
            <person name="Wedrychowicz H."/>
        </authorList>
    </citation>
    <scope>NUCLEOTIDE SEQUENCE [LARGE SCALE GENOMIC DNA]</scope>
    <source>
        <strain evidence="2 3">DSM 21758</strain>
    </source>
</reference>
<keyword evidence="2" id="KW-0436">Ligase</keyword>
<proteinExistence type="predicted"/>
<keyword evidence="3" id="KW-1185">Reference proteome</keyword>
<keyword evidence="1" id="KW-0472">Membrane</keyword>
<feature type="transmembrane region" description="Helical" evidence="1">
    <location>
        <begin position="98"/>
        <end position="118"/>
    </location>
</feature>
<keyword evidence="1" id="KW-1133">Transmembrane helix</keyword>
<dbReference type="EMBL" id="FQZB01000014">
    <property type="protein sequence ID" value="SHK16743.1"/>
    <property type="molecule type" value="Genomic_DNA"/>
</dbReference>
<accession>A0A1M6Q9H8</accession>
<dbReference type="GO" id="GO:0016874">
    <property type="term" value="F:ligase activity"/>
    <property type="evidence" value="ECO:0007669"/>
    <property type="project" value="UniProtKB-KW"/>
</dbReference>
<feature type="transmembrane region" description="Helical" evidence="1">
    <location>
        <begin position="38"/>
        <end position="60"/>
    </location>
</feature>
<dbReference type="OrthoDB" id="2194423at2"/>
<dbReference type="InterPro" id="IPR049504">
    <property type="entry name" value="O-antigen_lig"/>
</dbReference>
<name>A0A1M6Q9H8_9CLOT</name>
<dbReference type="Proteomes" id="UP000184310">
    <property type="component" value="Unassembled WGS sequence"/>
</dbReference>
<feature type="transmembrane region" description="Helical" evidence="1">
    <location>
        <begin position="247"/>
        <end position="269"/>
    </location>
</feature>
<feature type="transmembrane region" description="Helical" evidence="1">
    <location>
        <begin position="304"/>
        <end position="325"/>
    </location>
</feature>
<feature type="transmembrane region" description="Helical" evidence="1">
    <location>
        <begin position="376"/>
        <end position="409"/>
    </location>
</feature>
<feature type="transmembrane region" description="Helical" evidence="1">
    <location>
        <begin position="67"/>
        <end position="86"/>
    </location>
</feature>
<feature type="transmembrane region" description="Helical" evidence="1">
    <location>
        <begin position="220"/>
        <end position="235"/>
    </location>
</feature>
<dbReference type="STRING" id="1121302.SAMN02745163_03327"/>